<dbReference type="Pfam" id="PF00535">
    <property type="entry name" value="Glycos_transf_2"/>
    <property type="match status" value="1"/>
</dbReference>
<dbReference type="SUPFAM" id="SSF53448">
    <property type="entry name" value="Nucleotide-diphospho-sugar transferases"/>
    <property type="match status" value="1"/>
</dbReference>
<dbReference type="CDD" id="cd00761">
    <property type="entry name" value="Glyco_tranf_GTA_type"/>
    <property type="match status" value="1"/>
</dbReference>
<evidence type="ECO:0000256" key="1">
    <source>
        <dbReference type="SAM" id="MobiDB-lite"/>
    </source>
</evidence>
<dbReference type="InterPro" id="IPR001173">
    <property type="entry name" value="Glyco_trans_2-like"/>
</dbReference>
<comment type="caution">
    <text evidence="3">The sequence shown here is derived from an EMBL/GenBank/DDBJ whole genome shotgun (WGS) entry which is preliminary data.</text>
</comment>
<feature type="compositionally biased region" description="Gly residues" evidence="1">
    <location>
        <begin position="390"/>
        <end position="410"/>
    </location>
</feature>
<keyword evidence="4" id="KW-1185">Reference proteome</keyword>
<proteinExistence type="predicted"/>
<organism evidence="3 4">
    <name type="scientific">Streptomyces xinghaiensis</name>
    <dbReference type="NCBI Taxonomy" id="1038928"/>
    <lineage>
        <taxon>Bacteria</taxon>
        <taxon>Bacillati</taxon>
        <taxon>Actinomycetota</taxon>
        <taxon>Actinomycetes</taxon>
        <taxon>Kitasatosporales</taxon>
        <taxon>Streptomycetaceae</taxon>
        <taxon>Streptomyces</taxon>
    </lineage>
</organism>
<dbReference type="PANTHER" id="PTHR22916">
    <property type="entry name" value="GLYCOSYLTRANSFERASE"/>
    <property type="match status" value="1"/>
</dbReference>
<feature type="region of interest" description="Disordered" evidence="1">
    <location>
        <begin position="384"/>
        <end position="410"/>
    </location>
</feature>
<dbReference type="GO" id="GO:0016758">
    <property type="term" value="F:hexosyltransferase activity"/>
    <property type="evidence" value="ECO:0007669"/>
    <property type="project" value="UniProtKB-ARBA"/>
</dbReference>
<evidence type="ECO:0000313" key="4">
    <source>
        <dbReference type="Proteomes" id="UP000028058"/>
    </source>
</evidence>
<dbReference type="InterPro" id="IPR029044">
    <property type="entry name" value="Nucleotide-diphossugar_trans"/>
</dbReference>
<dbReference type="EMBL" id="JNAD02000002">
    <property type="protein sequence ID" value="RKM97825.1"/>
    <property type="molecule type" value="Genomic_DNA"/>
</dbReference>
<gene>
    <name evidence="3" type="ORF">SFRA_004485</name>
</gene>
<dbReference type="AlphaFoldDB" id="A0A3M8F934"/>
<protein>
    <submittedName>
        <fullName evidence="3">Glycosyltransferase</fullName>
    </submittedName>
</protein>
<evidence type="ECO:0000259" key="2">
    <source>
        <dbReference type="Pfam" id="PF00535"/>
    </source>
</evidence>
<name>A0A3M8F934_9ACTN</name>
<dbReference type="Gene3D" id="3.90.550.10">
    <property type="entry name" value="Spore Coat Polysaccharide Biosynthesis Protein SpsA, Chain A"/>
    <property type="match status" value="1"/>
</dbReference>
<dbReference type="OrthoDB" id="3183633at2"/>
<dbReference type="Proteomes" id="UP000028058">
    <property type="component" value="Unassembled WGS sequence"/>
</dbReference>
<sequence>MPPPVEAGQISVIVIGYNDAAHIRTAVRSALAQGPAVREVIAVDDASTDGTGALLDRMAVREPRLRVWHRTVNSGGCGSPRNDGLRQATAPYVMFLDSDDVLPPGAADALLAAARRHAAPVVAGACLRRELPLRRDTRWQRALYLAEAVHDAPELQPRLVRDTLCVNKLYDRDFLAAHGITFPEGPFRYEDFVFTARVLAARPRIAVIPDTVYIWHVRRTAVRPSISLDRNRVDGWRARLTAHRLAVDTLQLAGQRRLAHAARVKFLDHDLRIYLRELGRRDEDHRLAWWDLTREHLESFGEEDLLAARAPARWSARVIAAADHPRDVERLAGLAVHPARLLPPYARVNGRPVWAIDLPAVLLDRVDETPLHRLPVTVDGTLRAHERGTGGRSRGGGNGSGIRNGDGSTGGSVTAAGALGLTRPRLRLVLRVHELYGRLTATGGPVTVDVELRHRDDGRLGLARNAVLTRDDTAAPSWTAEVLLGLDTPGATGPAASAGGRGETPEIWDVRVRIHCADGGSLYTGVRAAGPLPRRGVAAGRNGLLLVHPFEAAGGSLALRVARGPRSALRIAGRALRRGLAERW</sequence>
<accession>A0A3M8F934</accession>
<feature type="domain" description="Glycosyltransferase 2-like" evidence="2">
    <location>
        <begin position="11"/>
        <end position="142"/>
    </location>
</feature>
<evidence type="ECO:0000313" key="3">
    <source>
        <dbReference type="EMBL" id="RKM97825.1"/>
    </source>
</evidence>
<dbReference type="PANTHER" id="PTHR22916:SF3">
    <property type="entry name" value="UDP-GLCNAC:BETAGAL BETA-1,3-N-ACETYLGLUCOSAMINYLTRANSFERASE-LIKE PROTEIN 1"/>
    <property type="match status" value="1"/>
</dbReference>
<reference evidence="3 4" key="1">
    <citation type="journal article" date="2014" name="Genome Announc.">
        <title>Draft Genome Sequence of Streptomyces fradiae ATCC 19609, a Strain Highly Sensitive to Antibiotics.</title>
        <authorList>
            <person name="Bekker O.B."/>
            <person name="Klimina K.M."/>
            <person name="Vatlin A.A."/>
            <person name="Zakharevich N.V."/>
            <person name="Kasianov A.S."/>
            <person name="Danilenko V.N."/>
        </authorList>
    </citation>
    <scope>NUCLEOTIDE SEQUENCE [LARGE SCALE GENOMIC DNA]</scope>
    <source>
        <strain evidence="3 4">ATCC 19609</strain>
    </source>
</reference>